<dbReference type="SUPFAM" id="SSF74914">
    <property type="entry name" value="V-region of surface antigen I/II (SA I/II, PAC)"/>
    <property type="match status" value="1"/>
</dbReference>
<name>A0A0R1WFH0_9LACO</name>
<comment type="caution">
    <text evidence="1">The sequence shown here is derived from an EMBL/GenBank/DDBJ whole genome shotgun (WGS) entry which is preliminary data.</text>
</comment>
<dbReference type="PATRIC" id="fig|1423735.3.peg.1134"/>
<protein>
    <submittedName>
        <fullName evidence="1">Cell surface protein</fullName>
    </submittedName>
</protein>
<sequence length="308" mass="33759">MKSTKLGEFISVGVLFLGLVFSDQTLLASPQLPQVVQAANDDSVQVLPGNGGNLPLTNQLLLMTNNHALISLTSNAGARLHLSNNATLQDVIVKNVQSTDTITATYGQVGYYLGKPISAKMVISAIKLHGDAHRFHDDPRDVSFRIWHSMSDGVSLITAEQLTVSYQFFDLKTQQPIDIQDSFLTLSSLDGPVTHSTKGFEYVAYQGSGPIYRVENSIVRQIKNPLDHSQLVMAGQLSQPNGWPYNSSTAATFGVHGQTISFTYGNGRYMVNDYWYTPMFMPSTMTFGSATLHQPTLTVKRHEQDIGG</sequence>
<dbReference type="RefSeq" id="WP_057823121.1">
    <property type="nucleotide sequence ID" value="NZ_AZFX01000004.1"/>
</dbReference>
<dbReference type="Proteomes" id="UP000051315">
    <property type="component" value="Unassembled WGS sequence"/>
</dbReference>
<dbReference type="STRING" id="1423735.FC15_GL001090"/>
<dbReference type="AlphaFoldDB" id="A0A0R1WFH0"/>
<dbReference type="Gene3D" id="2.60.530.10">
    <property type="entry name" value="Major cell-surface adhesin PAc"/>
    <property type="match status" value="1"/>
</dbReference>
<dbReference type="EMBL" id="AZFX01000004">
    <property type="protein sequence ID" value="KRM13635.1"/>
    <property type="molecule type" value="Genomic_DNA"/>
</dbReference>
<keyword evidence="2" id="KW-1185">Reference proteome</keyword>
<proteinExistence type="predicted"/>
<reference evidence="1 2" key="1">
    <citation type="journal article" date="2015" name="Genome Announc.">
        <title>Expanding the biotechnology potential of lactobacilli through comparative genomics of 213 strains and associated genera.</title>
        <authorList>
            <person name="Sun Z."/>
            <person name="Harris H.M."/>
            <person name="McCann A."/>
            <person name="Guo C."/>
            <person name="Argimon S."/>
            <person name="Zhang W."/>
            <person name="Yang X."/>
            <person name="Jeffery I.B."/>
            <person name="Cooney J.C."/>
            <person name="Kagawa T.F."/>
            <person name="Liu W."/>
            <person name="Song Y."/>
            <person name="Salvetti E."/>
            <person name="Wrobel A."/>
            <person name="Rasinkangas P."/>
            <person name="Parkhill J."/>
            <person name="Rea M.C."/>
            <person name="O'Sullivan O."/>
            <person name="Ritari J."/>
            <person name="Douillard F.P."/>
            <person name="Paul Ross R."/>
            <person name="Yang R."/>
            <person name="Briner A.E."/>
            <person name="Felis G.E."/>
            <person name="de Vos W.M."/>
            <person name="Barrangou R."/>
            <person name="Klaenhammer T.R."/>
            <person name="Caufield P.W."/>
            <person name="Cui Y."/>
            <person name="Zhang H."/>
            <person name="O'Toole P.W."/>
        </authorList>
    </citation>
    <scope>NUCLEOTIDE SEQUENCE [LARGE SCALE GENOMIC DNA]</scope>
    <source>
        <strain evidence="1 2">DSM 17758</strain>
    </source>
</reference>
<gene>
    <name evidence="1" type="ORF">FC15_GL001090</name>
</gene>
<evidence type="ECO:0000313" key="2">
    <source>
        <dbReference type="Proteomes" id="UP000051315"/>
    </source>
</evidence>
<organism evidence="1 2">
    <name type="scientific">Lapidilactobacillus concavus DSM 17758</name>
    <dbReference type="NCBI Taxonomy" id="1423735"/>
    <lineage>
        <taxon>Bacteria</taxon>
        <taxon>Bacillati</taxon>
        <taxon>Bacillota</taxon>
        <taxon>Bacilli</taxon>
        <taxon>Lactobacillales</taxon>
        <taxon>Lactobacillaceae</taxon>
        <taxon>Lapidilactobacillus</taxon>
    </lineage>
</organism>
<accession>A0A0R1WFH0</accession>
<dbReference type="InterPro" id="IPR036234">
    <property type="entry name" value="SA_I/II_PAC_V_sf"/>
</dbReference>
<evidence type="ECO:0000313" key="1">
    <source>
        <dbReference type="EMBL" id="KRM13635.1"/>
    </source>
</evidence>